<proteinExistence type="predicted"/>
<dbReference type="AlphaFoldDB" id="A0A1H2XLR6"/>
<keyword evidence="3" id="KW-1185">Reference proteome</keyword>
<evidence type="ECO:0000256" key="1">
    <source>
        <dbReference type="SAM" id="SignalP"/>
    </source>
</evidence>
<keyword evidence="1" id="KW-0732">Signal</keyword>
<dbReference type="Proteomes" id="UP000198500">
    <property type="component" value="Unassembled WGS sequence"/>
</dbReference>
<protein>
    <submittedName>
        <fullName evidence="2">Uncharacterized protein</fullName>
    </submittedName>
</protein>
<dbReference type="OrthoDB" id="6169091at2"/>
<evidence type="ECO:0000313" key="3">
    <source>
        <dbReference type="Proteomes" id="UP000198500"/>
    </source>
</evidence>
<sequence>MRRFSRISLQLIGSIVLSTLVAASMAAESDSSRGFAAAERLEGAELDSLRGREGFADITNVQSIQNLDASVSHSSFHADTIRSGAITIEAQALENFGGIGLFNLVTGNNNAVNSGVGVSIYMAE</sequence>
<accession>A0A1H2XLR6</accession>
<reference evidence="2 3" key="1">
    <citation type="submission" date="2016-10" db="EMBL/GenBank/DDBJ databases">
        <authorList>
            <person name="de Groot N.N."/>
        </authorList>
    </citation>
    <scope>NUCLEOTIDE SEQUENCE [LARGE SCALE GENOMIC DNA]</scope>
    <source>
        <strain evidence="2 3">DSM 19219</strain>
    </source>
</reference>
<organism evidence="2 3">
    <name type="scientific">Aidingimonas halophila</name>
    <dbReference type="NCBI Taxonomy" id="574349"/>
    <lineage>
        <taxon>Bacteria</taxon>
        <taxon>Pseudomonadati</taxon>
        <taxon>Pseudomonadota</taxon>
        <taxon>Gammaproteobacteria</taxon>
        <taxon>Oceanospirillales</taxon>
        <taxon>Halomonadaceae</taxon>
        <taxon>Aidingimonas</taxon>
    </lineage>
</organism>
<feature type="signal peptide" evidence="1">
    <location>
        <begin position="1"/>
        <end position="26"/>
    </location>
</feature>
<feature type="chain" id="PRO_5011456302" evidence="1">
    <location>
        <begin position="27"/>
        <end position="124"/>
    </location>
</feature>
<dbReference type="RefSeq" id="WP_092568821.1">
    <property type="nucleotide sequence ID" value="NZ_BMXH01000004.1"/>
</dbReference>
<dbReference type="STRING" id="574349.SAMN05443545_103240"/>
<name>A0A1H2XLR6_9GAMM</name>
<evidence type="ECO:0000313" key="2">
    <source>
        <dbReference type="EMBL" id="SDW93841.1"/>
    </source>
</evidence>
<dbReference type="EMBL" id="FNNI01000003">
    <property type="protein sequence ID" value="SDW93841.1"/>
    <property type="molecule type" value="Genomic_DNA"/>
</dbReference>
<gene>
    <name evidence="2" type="ORF">SAMN05443545_103240</name>
</gene>